<dbReference type="EMBL" id="CM023472">
    <property type="protein sequence ID" value="KAH7960304.1"/>
    <property type="molecule type" value="Genomic_DNA"/>
</dbReference>
<protein>
    <submittedName>
        <fullName evidence="1">Uncharacterized protein</fullName>
    </submittedName>
</protein>
<dbReference type="Proteomes" id="UP000821865">
    <property type="component" value="Chromosome 3"/>
</dbReference>
<accession>A0ACB8D773</accession>
<comment type="caution">
    <text evidence="1">The sequence shown here is derived from an EMBL/GenBank/DDBJ whole genome shotgun (WGS) entry which is preliminary data.</text>
</comment>
<reference evidence="1" key="1">
    <citation type="submission" date="2020-05" db="EMBL/GenBank/DDBJ databases">
        <title>Large-scale comparative analyses of tick genomes elucidate their genetic diversity and vector capacities.</title>
        <authorList>
            <person name="Jia N."/>
            <person name="Wang J."/>
            <person name="Shi W."/>
            <person name="Du L."/>
            <person name="Sun Y."/>
            <person name="Zhan W."/>
            <person name="Jiang J."/>
            <person name="Wang Q."/>
            <person name="Zhang B."/>
            <person name="Ji P."/>
            <person name="Sakyi L.B."/>
            <person name="Cui X."/>
            <person name="Yuan T."/>
            <person name="Jiang B."/>
            <person name="Yang W."/>
            <person name="Lam T.T.-Y."/>
            <person name="Chang Q."/>
            <person name="Ding S."/>
            <person name="Wang X."/>
            <person name="Zhu J."/>
            <person name="Ruan X."/>
            <person name="Zhao L."/>
            <person name="Wei J."/>
            <person name="Que T."/>
            <person name="Du C."/>
            <person name="Cheng J."/>
            <person name="Dai P."/>
            <person name="Han X."/>
            <person name="Huang E."/>
            <person name="Gao Y."/>
            <person name="Liu J."/>
            <person name="Shao H."/>
            <person name="Ye R."/>
            <person name="Li L."/>
            <person name="Wei W."/>
            <person name="Wang X."/>
            <person name="Wang C."/>
            <person name="Yang T."/>
            <person name="Huo Q."/>
            <person name="Li W."/>
            <person name="Guo W."/>
            <person name="Chen H."/>
            <person name="Zhou L."/>
            <person name="Ni X."/>
            <person name="Tian J."/>
            <person name="Zhou Y."/>
            <person name="Sheng Y."/>
            <person name="Liu T."/>
            <person name="Pan Y."/>
            <person name="Xia L."/>
            <person name="Li J."/>
            <person name="Zhao F."/>
            <person name="Cao W."/>
        </authorList>
    </citation>
    <scope>NUCLEOTIDE SEQUENCE</scope>
    <source>
        <strain evidence="1">Dsil-2018</strain>
    </source>
</reference>
<evidence type="ECO:0000313" key="1">
    <source>
        <dbReference type="EMBL" id="KAH7960304.1"/>
    </source>
</evidence>
<gene>
    <name evidence="1" type="ORF">HPB49_018539</name>
</gene>
<keyword evidence="2" id="KW-1185">Reference proteome</keyword>
<proteinExistence type="predicted"/>
<organism evidence="1 2">
    <name type="scientific">Dermacentor silvarum</name>
    <name type="common">Tick</name>
    <dbReference type="NCBI Taxonomy" id="543639"/>
    <lineage>
        <taxon>Eukaryota</taxon>
        <taxon>Metazoa</taxon>
        <taxon>Ecdysozoa</taxon>
        <taxon>Arthropoda</taxon>
        <taxon>Chelicerata</taxon>
        <taxon>Arachnida</taxon>
        <taxon>Acari</taxon>
        <taxon>Parasitiformes</taxon>
        <taxon>Ixodida</taxon>
        <taxon>Ixodoidea</taxon>
        <taxon>Ixodidae</taxon>
        <taxon>Rhipicephalinae</taxon>
        <taxon>Dermacentor</taxon>
    </lineage>
</organism>
<evidence type="ECO:0000313" key="2">
    <source>
        <dbReference type="Proteomes" id="UP000821865"/>
    </source>
</evidence>
<sequence length="59" mass="7032">MARLPRKFAARLSHYVDRWAELSETAQEYGALRELLIKEKFLISCHPRLSLYLKERKAK</sequence>
<name>A0ACB8D773_DERSI</name>